<dbReference type="InterPro" id="IPR004960">
    <property type="entry name" value="LipA_acyltrans"/>
</dbReference>
<evidence type="ECO:0000256" key="3">
    <source>
        <dbReference type="ARBA" id="ARBA00022519"/>
    </source>
</evidence>
<keyword evidence="4" id="KW-0808">Transferase</keyword>
<reference evidence="7 8" key="1">
    <citation type="submission" date="2024-07" db="EMBL/GenBank/DDBJ databases">
        <title>Uliginosibacterium flavum JJ3220;KACC:17644.</title>
        <authorList>
            <person name="Kim M.K."/>
        </authorList>
    </citation>
    <scope>NUCLEOTIDE SEQUENCE [LARGE SCALE GENOMIC DNA]</scope>
    <source>
        <strain evidence="7 8">KACC:17644</strain>
    </source>
</reference>
<evidence type="ECO:0000313" key="7">
    <source>
        <dbReference type="EMBL" id="MET7013078.1"/>
    </source>
</evidence>
<evidence type="ECO:0000256" key="5">
    <source>
        <dbReference type="ARBA" id="ARBA00023136"/>
    </source>
</evidence>
<gene>
    <name evidence="7" type="ORF">ABXR19_02675</name>
</gene>
<organism evidence="7 8">
    <name type="scientific">Uliginosibacterium flavum</name>
    <dbReference type="NCBI Taxonomy" id="1396831"/>
    <lineage>
        <taxon>Bacteria</taxon>
        <taxon>Pseudomonadati</taxon>
        <taxon>Pseudomonadota</taxon>
        <taxon>Betaproteobacteria</taxon>
        <taxon>Rhodocyclales</taxon>
        <taxon>Zoogloeaceae</taxon>
        <taxon>Uliginosibacterium</taxon>
    </lineage>
</organism>
<comment type="caution">
    <text evidence="7">The sequence shown here is derived from an EMBL/GenBank/DDBJ whole genome shotgun (WGS) entry which is preliminary data.</text>
</comment>
<dbReference type="PIRSF" id="PIRSF028561">
    <property type="entry name" value="Ac_Trasf"/>
    <property type="match status" value="1"/>
</dbReference>
<evidence type="ECO:0000256" key="1">
    <source>
        <dbReference type="ARBA" id="ARBA00004533"/>
    </source>
</evidence>
<evidence type="ECO:0000256" key="4">
    <source>
        <dbReference type="ARBA" id="ARBA00022679"/>
    </source>
</evidence>
<sequence>MSTESSAHKPEWMQREERGSAFWLRVMSVLSLRLGRRVTRPIVYGIALYFLFAAPAARRASRDYLGRVLGRPSTWLDGYRHILSFASTIHDRFYLLNDREDDFKIRWFGADTLHARHDRGDGLFLFGAHLGSFELMRTLARAHPQRTVCMAMYADNARQINSTLAAINPRAMQDIIPLGQLDSMLLVHNKLEAGAMVGILADRATGTDSYQSVSFLGKQAHFPTGPFRMAAMLRHPVFFMAGLYAGSNRYDVHFELIADFSELHRDQRDAAIRNAIGNYAAVLERHCQKHPYNWFNFYDFWKSARDDA</sequence>
<evidence type="ECO:0000256" key="6">
    <source>
        <dbReference type="ARBA" id="ARBA00023315"/>
    </source>
</evidence>
<dbReference type="RefSeq" id="WP_354599538.1">
    <property type="nucleotide sequence ID" value="NZ_JBEWZI010000002.1"/>
</dbReference>
<dbReference type="PANTHER" id="PTHR30606:SF9">
    <property type="entry name" value="LIPID A BIOSYNTHESIS LAUROYLTRANSFERASE"/>
    <property type="match status" value="1"/>
</dbReference>
<evidence type="ECO:0000313" key="8">
    <source>
        <dbReference type="Proteomes" id="UP001549691"/>
    </source>
</evidence>
<evidence type="ECO:0000256" key="2">
    <source>
        <dbReference type="ARBA" id="ARBA00022475"/>
    </source>
</evidence>
<keyword evidence="3" id="KW-0997">Cell inner membrane</keyword>
<accession>A0ABV2TIR4</accession>
<dbReference type="Proteomes" id="UP001549691">
    <property type="component" value="Unassembled WGS sequence"/>
</dbReference>
<keyword evidence="6" id="KW-0012">Acyltransferase</keyword>
<name>A0ABV2TIR4_9RHOO</name>
<protein>
    <submittedName>
        <fullName evidence="7">Acyl-CoA synthetase</fullName>
    </submittedName>
</protein>
<dbReference type="InterPro" id="IPR014548">
    <property type="entry name" value="Ac_Trasf"/>
</dbReference>
<dbReference type="Pfam" id="PF03279">
    <property type="entry name" value="Lip_A_acyltrans"/>
    <property type="match status" value="1"/>
</dbReference>
<dbReference type="EMBL" id="JBEWZI010000002">
    <property type="protein sequence ID" value="MET7013078.1"/>
    <property type="molecule type" value="Genomic_DNA"/>
</dbReference>
<keyword evidence="8" id="KW-1185">Reference proteome</keyword>
<dbReference type="CDD" id="cd07984">
    <property type="entry name" value="LPLAT_LABLAT-like"/>
    <property type="match status" value="1"/>
</dbReference>
<proteinExistence type="predicted"/>
<keyword evidence="2" id="KW-1003">Cell membrane</keyword>
<dbReference type="PANTHER" id="PTHR30606">
    <property type="entry name" value="LIPID A BIOSYNTHESIS LAUROYL ACYLTRANSFERASE"/>
    <property type="match status" value="1"/>
</dbReference>
<comment type="subcellular location">
    <subcellularLocation>
        <location evidence="1">Cell inner membrane</location>
    </subcellularLocation>
</comment>
<keyword evidence="5" id="KW-0472">Membrane</keyword>